<keyword evidence="5 7" id="KW-1133">Transmembrane helix</keyword>
<evidence type="ECO:0000256" key="3">
    <source>
        <dbReference type="ARBA" id="ARBA00022692"/>
    </source>
</evidence>
<comment type="similarity">
    <text evidence="2">Belongs to the peptidase S54 family.</text>
</comment>
<dbReference type="GO" id="GO:0008233">
    <property type="term" value="F:peptidase activity"/>
    <property type="evidence" value="ECO:0007669"/>
    <property type="project" value="UniProtKB-KW"/>
</dbReference>
<feature type="transmembrane region" description="Helical" evidence="7">
    <location>
        <begin position="93"/>
        <end position="120"/>
    </location>
</feature>
<dbReference type="InterPro" id="IPR022764">
    <property type="entry name" value="Peptidase_S54_rhomboid_dom"/>
</dbReference>
<feature type="transmembrane region" description="Helical" evidence="7">
    <location>
        <begin position="175"/>
        <end position="196"/>
    </location>
</feature>
<sequence>MMRIPTVTKNLLIINVLAFFAMYVLRSVNLFGGSPLDLNDILGLHFFLAPDFHIYQLVTYMFMHATFTHIFFNMFALWMFGMIVERTWGAKRFLFYYISCGIGAGLFQELAQFFDLYFMISSQNASVSVMHLPEVARQALNAWTTVGASGSIYGVLLAFGMLFPNEKLFIIPIPFPIKAKWFVMIYAGIELFSAMATTGDGVAHVAHLGGMVVGFFMIKYWRRHAYRGSNMAGGNQFFDTLKRKWDKRGSGKKFSTWHNKNSETENYNSHNSDWDYNARKKAEQDDIDRILDKIRKSGYDSLTAEEKRCLFENSKKN</sequence>
<dbReference type="EMBL" id="AP024484">
    <property type="protein sequence ID" value="BCS85095.1"/>
    <property type="molecule type" value="Genomic_DNA"/>
</dbReference>
<dbReference type="Pfam" id="PF20216">
    <property type="entry name" value="DUF6576"/>
    <property type="match status" value="1"/>
</dbReference>
<dbReference type="GO" id="GO:0006508">
    <property type="term" value="P:proteolysis"/>
    <property type="evidence" value="ECO:0007669"/>
    <property type="project" value="UniProtKB-KW"/>
</dbReference>
<accession>A0ABM7NXD5</accession>
<protein>
    <submittedName>
        <fullName evidence="10">Rhomboid family intramembrane serine protease</fullName>
    </submittedName>
</protein>
<organism evidence="10 11">
    <name type="scientific">Prevotella herbatica</name>
    <dbReference type="NCBI Taxonomy" id="2801997"/>
    <lineage>
        <taxon>Bacteria</taxon>
        <taxon>Pseudomonadati</taxon>
        <taxon>Bacteroidota</taxon>
        <taxon>Bacteroidia</taxon>
        <taxon>Bacteroidales</taxon>
        <taxon>Prevotellaceae</taxon>
        <taxon>Prevotella</taxon>
    </lineage>
</organism>
<dbReference type="Proteomes" id="UP001319045">
    <property type="component" value="Chromosome"/>
</dbReference>
<feature type="transmembrane region" description="Helical" evidence="7">
    <location>
        <begin position="52"/>
        <end position="81"/>
    </location>
</feature>
<proteinExistence type="inferred from homology"/>
<evidence type="ECO:0000313" key="10">
    <source>
        <dbReference type="EMBL" id="BCS85095.1"/>
    </source>
</evidence>
<feature type="transmembrane region" description="Helical" evidence="7">
    <location>
        <begin position="202"/>
        <end position="221"/>
    </location>
</feature>
<feature type="transmembrane region" description="Helical" evidence="7">
    <location>
        <begin position="140"/>
        <end position="163"/>
    </location>
</feature>
<keyword evidence="3 7" id="KW-0812">Transmembrane</keyword>
<dbReference type="InterPro" id="IPR046483">
    <property type="entry name" value="DUF6576"/>
</dbReference>
<feature type="domain" description="Peptidase S54 rhomboid" evidence="8">
    <location>
        <begin position="53"/>
        <end position="220"/>
    </location>
</feature>
<keyword evidence="4" id="KW-0378">Hydrolase</keyword>
<evidence type="ECO:0000259" key="9">
    <source>
        <dbReference type="Pfam" id="PF20216"/>
    </source>
</evidence>
<dbReference type="InterPro" id="IPR035952">
    <property type="entry name" value="Rhomboid-like_sf"/>
</dbReference>
<evidence type="ECO:0000256" key="6">
    <source>
        <dbReference type="ARBA" id="ARBA00023136"/>
    </source>
</evidence>
<keyword evidence="11" id="KW-1185">Reference proteome</keyword>
<evidence type="ECO:0000256" key="4">
    <source>
        <dbReference type="ARBA" id="ARBA00022801"/>
    </source>
</evidence>
<dbReference type="Pfam" id="PF01694">
    <property type="entry name" value="Rhomboid"/>
    <property type="match status" value="1"/>
</dbReference>
<name>A0ABM7NXD5_9BACT</name>
<keyword evidence="10" id="KW-0645">Protease</keyword>
<feature type="domain" description="DUF6576" evidence="9">
    <location>
        <begin position="273"/>
        <end position="316"/>
    </location>
</feature>
<dbReference type="Gene3D" id="1.20.1540.10">
    <property type="entry name" value="Rhomboid-like"/>
    <property type="match status" value="1"/>
</dbReference>
<evidence type="ECO:0000259" key="8">
    <source>
        <dbReference type="Pfam" id="PF01694"/>
    </source>
</evidence>
<evidence type="ECO:0000256" key="2">
    <source>
        <dbReference type="ARBA" id="ARBA00009045"/>
    </source>
</evidence>
<gene>
    <name evidence="10" type="ORF">prwr041_09880</name>
</gene>
<feature type="transmembrane region" description="Helical" evidence="7">
    <location>
        <begin position="12"/>
        <end position="32"/>
    </location>
</feature>
<keyword evidence="6 7" id="KW-0472">Membrane</keyword>
<dbReference type="SUPFAM" id="SSF144091">
    <property type="entry name" value="Rhomboid-like"/>
    <property type="match status" value="1"/>
</dbReference>
<dbReference type="PANTHER" id="PTHR43731:SF14">
    <property type="entry name" value="PRESENILIN-ASSOCIATED RHOMBOID-LIKE PROTEIN, MITOCHONDRIAL"/>
    <property type="match status" value="1"/>
</dbReference>
<evidence type="ECO:0000313" key="11">
    <source>
        <dbReference type="Proteomes" id="UP001319045"/>
    </source>
</evidence>
<comment type="subcellular location">
    <subcellularLocation>
        <location evidence="1">Membrane</location>
        <topology evidence="1">Multi-pass membrane protein</topology>
    </subcellularLocation>
</comment>
<dbReference type="RefSeq" id="WP_207155255.1">
    <property type="nucleotide sequence ID" value="NZ_AP024484.1"/>
</dbReference>
<dbReference type="InterPro" id="IPR050925">
    <property type="entry name" value="Rhomboid_protease_S54"/>
</dbReference>
<evidence type="ECO:0000256" key="1">
    <source>
        <dbReference type="ARBA" id="ARBA00004141"/>
    </source>
</evidence>
<dbReference type="PANTHER" id="PTHR43731">
    <property type="entry name" value="RHOMBOID PROTEASE"/>
    <property type="match status" value="1"/>
</dbReference>
<reference evidence="10 11" key="1">
    <citation type="journal article" date="2022" name="Int. J. Syst. Evol. Microbiol.">
        <title>Prevotella herbatica sp. nov., a plant polysaccharide-decomposing anaerobic bacterium isolated from a methanogenic reactor.</title>
        <authorList>
            <person name="Uek A."/>
            <person name="Tonouchi A."/>
            <person name="Kaku N."/>
            <person name="Ueki K."/>
        </authorList>
    </citation>
    <scope>NUCLEOTIDE SEQUENCE [LARGE SCALE GENOMIC DNA]</scope>
    <source>
        <strain evidence="10 11">WR041</strain>
    </source>
</reference>
<evidence type="ECO:0000256" key="5">
    <source>
        <dbReference type="ARBA" id="ARBA00022989"/>
    </source>
</evidence>
<evidence type="ECO:0000256" key="7">
    <source>
        <dbReference type="SAM" id="Phobius"/>
    </source>
</evidence>